<evidence type="ECO:0000313" key="3">
    <source>
        <dbReference type="Proteomes" id="UP000178930"/>
    </source>
</evidence>
<evidence type="ECO:0000256" key="1">
    <source>
        <dbReference type="SAM" id="Phobius"/>
    </source>
</evidence>
<organism evidence="2 3">
    <name type="scientific">Candidatus Buchananbacteria bacterium RIFCSPHIGHO2_01_FULL_39_14</name>
    <dbReference type="NCBI Taxonomy" id="1797532"/>
    <lineage>
        <taxon>Bacteria</taxon>
        <taxon>Candidatus Buchananiibacteriota</taxon>
    </lineage>
</organism>
<comment type="caution">
    <text evidence="2">The sequence shown here is derived from an EMBL/GenBank/DDBJ whole genome shotgun (WGS) entry which is preliminary data.</text>
</comment>
<dbReference type="Proteomes" id="UP000178930">
    <property type="component" value="Unassembled WGS sequence"/>
</dbReference>
<keyword evidence="1" id="KW-0812">Transmembrane</keyword>
<name>A0A1G1XUF7_9BACT</name>
<evidence type="ECO:0000313" key="2">
    <source>
        <dbReference type="EMBL" id="OGY43604.1"/>
    </source>
</evidence>
<evidence type="ECO:0008006" key="4">
    <source>
        <dbReference type="Google" id="ProtNLM"/>
    </source>
</evidence>
<proteinExistence type="predicted"/>
<feature type="transmembrane region" description="Helical" evidence="1">
    <location>
        <begin position="25"/>
        <end position="45"/>
    </location>
</feature>
<accession>A0A1G1XUF7</accession>
<sequence>MEEELRKNVKQFFQSAELVYASKDYTSATMLYFKALFVLLDLLIFNKRKSTPKDHTERFRILQRDFPEEYELLDRYFEVYRSTYSTTIDKETCEEIRTYVTKTVAKYT</sequence>
<protein>
    <recommendedName>
        <fullName evidence="4">HEPN domain-containing protein</fullName>
    </recommendedName>
</protein>
<reference evidence="2 3" key="1">
    <citation type="journal article" date="2016" name="Nat. Commun.">
        <title>Thousands of microbial genomes shed light on interconnected biogeochemical processes in an aquifer system.</title>
        <authorList>
            <person name="Anantharaman K."/>
            <person name="Brown C.T."/>
            <person name="Hug L.A."/>
            <person name="Sharon I."/>
            <person name="Castelle C.J."/>
            <person name="Probst A.J."/>
            <person name="Thomas B.C."/>
            <person name="Singh A."/>
            <person name="Wilkins M.J."/>
            <person name="Karaoz U."/>
            <person name="Brodie E.L."/>
            <person name="Williams K.H."/>
            <person name="Hubbard S.S."/>
            <person name="Banfield J.F."/>
        </authorList>
    </citation>
    <scope>NUCLEOTIDE SEQUENCE [LARGE SCALE GENOMIC DNA]</scope>
</reference>
<dbReference type="EMBL" id="MHIB01000033">
    <property type="protein sequence ID" value="OGY43604.1"/>
    <property type="molecule type" value="Genomic_DNA"/>
</dbReference>
<dbReference type="AlphaFoldDB" id="A0A1G1XUF7"/>
<dbReference type="STRING" id="1797532.A2729_04240"/>
<gene>
    <name evidence="2" type="ORF">A2729_04240</name>
</gene>
<keyword evidence="1" id="KW-1133">Transmembrane helix</keyword>
<keyword evidence="1" id="KW-0472">Membrane</keyword>